<dbReference type="InterPro" id="IPR000836">
    <property type="entry name" value="PRTase_dom"/>
</dbReference>
<dbReference type="GO" id="GO:0000287">
    <property type="term" value="F:magnesium ion binding"/>
    <property type="evidence" value="ECO:0007669"/>
    <property type="project" value="TreeGrafter"/>
</dbReference>
<dbReference type="GO" id="GO:0032263">
    <property type="term" value="P:GMP salvage"/>
    <property type="evidence" value="ECO:0007669"/>
    <property type="project" value="TreeGrafter"/>
</dbReference>
<comment type="catalytic activity">
    <reaction evidence="14">
        <text>IMP + diphosphate = hypoxanthine + 5-phospho-alpha-D-ribose 1-diphosphate</text>
        <dbReference type="Rhea" id="RHEA:17973"/>
        <dbReference type="ChEBI" id="CHEBI:17368"/>
        <dbReference type="ChEBI" id="CHEBI:33019"/>
        <dbReference type="ChEBI" id="CHEBI:58017"/>
        <dbReference type="ChEBI" id="CHEBI:58053"/>
        <dbReference type="EC" id="2.4.2.8"/>
    </reaction>
    <physiologicalReaction direction="right-to-left" evidence="14">
        <dbReference type="Rhea" id="RHEA:17975"/>
    </physiologicalReaction>
</comment>
<dbReference type="GO" id="GO:0000166">
    <property type="term" value="F:nucleotide binding"/>
    <property type="evidence" value="ECO:0007669"/>
    <property type="project" value="UniProtKB-KW"/>
</dbReference>
<dbReference type="PANTHER" id="PTHR43340:SF1">
    <property type="entry name" value="HYPOXANTHINE PHOSPHORIBOSYLTRANSFERASE"/>
    <property type="match status" value="1"/>
</dbReference>
<keyword evidence="7 15" id="KW-0328">Glycosyltransferase</keyword>
<evidence type="ECO:0000256" key="5">
    <source>
        <dbReference type="ARBA" id="ARBA00011895"/>
    </source>
</evidence>
<feature type="domain" description="Phosphoribosyltransferase" evidence="16">
    <location>
        <begin position="18"/>
        <end position="163"/>
    </location>
</feature>
<evidence type="ECO:0000259" key="16">
    <source>
        <dbReference type="Pfam" id="PF00156"/>
    </source>
</evidence>
<sequence length="179" mass="19871">MSKIQVNDKTFEIFLPKEKLNQRISELGKEITQDFEGEELILLGILNGSFIVMADLARSIELPVSCEFLRISSYSGIESTGEVKSVLGLSVSITGKNVVVVEDIVDTGISMNYLISHLSGLGPKKLSIATLLFKREAFRFNYPLHYVGFEIPNKFVVGFGLDYDGLGRNLPDIYQLSTT</sequence>
<dbReference type="CDD" id="cd06223">
    <property type="entry name" value="PRTases_typeI"/>
    <property type="match status" value="1"/>
</dbReference>
<keyword evidence="12 15" id="KW-0460">Magnesium</keyword>
<proteinExistence type="inferred from homology"/>
<name>A0A326RP82_9BACT</name>
<dbReference type="InterPro" id="IPR050408">
    <property type="entry name" value="HGPRT"/>
</dbReference>
<evidence type="ECO:0000256" key="7">
    <source>
        <dbReference type="ARBA" id="ARBA00022676"/>
    </source>
</evidence>
<dbReference type="EC" id="2.4.2.8" evidence="5 15"/>
<dbReference type="GO" id="GO:0032264">
    <property type="term" value="P:IMP salvage"/>
    <property type="evidence" value="ECO:0007669"/>
    <property type="project" value="UniProtKB-UniPathway"/>
</dbReference>
<comment type="subcellular location">
    <subcellularLocation>
        <location evidence="2 15">Cytoplasm</location>
    </subcellularLocation>
</comment>
<evidence type="ECO:0000256" key="14">
    <source>
        <dbReference type="ARBA" id="ARBA00049402"/>
    </source>
</evidence>
<keyword evidence="18" id="KW-1185">Reference proteome</keyword>
<dbReference type="Proteomes" id="UP000248917">
    <property type="component" value="Unassembled WGS sequence"/>
</dbReference>
<dbReference type="GO" id="GO:0052657">
    <property type="term" value="F:guanine phosphoribosyltransferase activity"/>
    <property type="evidence" value="ECO:0007669"/>
    <property type="project" value="RHEA"/>
</dbReference>
<reference evidence="17 18" key="1">
    <citation type="submission" date="2018-06" db="EMBL/GenBank/DDBJ databases">
        <title>Genomic Encyclopedia of Archaeal and Bacterial Type Strains, Phase II (KMG-II): from individual species to whole genera.</title>
        <authorList>
            <person name="Goeker M."/>
        </authorList>
    </citation>
    <scope>NUCLEOTIDE SEQUENCE [LARGE SCALE GENOMIC DNA]</scope>
    <source>
        <strain evidence="17 18">T4</strain>
    </source>
</reference>
<evidence type="ECO:0000256" key="3">
    <source>
        <dbReference type="ARBA" id="ARBA00004669"/>
    </source>
</evidence>
<keyword evidence="9 15" id="KW-0479">Metal-binding</keyword>
<dbReference type="EMBL" id="QKTX01000008">
    <property type="protein sequence ID" value="PZV82954.1"/>
    <property type="molecule type" value="Genomic_DNA"/>
</dbReference>
<accession>A0A326RP82</accession>
<gene>
    <name evidence="17" type="ORF">CLV31_108154</name>
</gene>
<dbReference type="Pfam" id="PF00156">
    <property type="entry name" value="Pribosyltran"/>
    <property type="match status" value="1"/>
</dbReference>
<evidence type="ECO:0000256" key="1">
    <source>
        <dbReference type="ARBA" id="ARBA00001946"/>
    </source>
</evidence>
<evidence type="ECO:0000256" key="9">
    <source>
        <dbReference type="ARBA" id="ARBA00022723"/>
    </source>
</evidence>
<evidence type="ECO:0000256" key="6">
    <source>
        <dbReference type="ARBA" id="ARBA00022490"/>
    </source>
</evidence>
<keyword evidence="8 15" id="KW-0808">Transferase</keyword>
<evidence type="ECO:0000256" key="4">
    <source>
        <dbReference type="ARBA" id="ARBA00008391"/>
    </source>
</evidence>
<dbReference type="InterPro" id="IPR029057">
    <property type="entry name" value="PRTase-like"/>
</dbReference>
<keyword evidence="11 15" id="KW-0547">Nucleotide-binding</keyword>
<evidence type="ECO:0000313" key="18">
    <source>
        <dbReference type="Proteomes" id="UP000248917"/>
    </source>
</evidence>
<dbReference type="UniPathway" id="UPA00591">
    <property type="reaction ID" value="UER00648"/>
</dbReference>
<dbReference type="OrthoDB" id="9802824at2"/>
<evidence type="ECO:0000256" key="13">
    <source>
        <dbReference type="ARBA" id="ARBA00048811"/>
    </source>
</evidence>
<evidence type="ECO:0000256" key="8">
    <source>
        <dbReference type="ARBA" id="ARBA00022679"/>
    </source>
</evidence>
<dbReference type="GO" id="GO:0006178">
    <property type="term" value="P:guanine salvage"/>
    <property type="evidence" value="ECO:0007669"/>
    <property type="project" value="TreeGrafter"/>
</dbReference>
<dbReference type="GO" id="GO:0005829">
    <property type="term" value="C:cytosol"/>
    <property type="evidence" value="ECO:0007669"/>
    <property type="project" value="TreeGrafter"/>
</dbReference>
<evidence type="ECO:0000256" key="11">
    <source>
        <dbReference type="ARBA" id="ARBA00022741"/>
    </source>
</evidence>
<dbReference type="RefSeq" id="WP_111393220.1">
    <property type="nucleotide sequence ID" value="NZ_QKTX01000008.1"/>
</dbReference>
<dbReference type="Gene3D" id="3.40.50.2020">
    <property type="match status" value="1"/>
</dbReference>
<evidence type="ECO:0000313" key="17">
    <source>
        <dbReference type="EMBL" id="PZV82954.1"/>
    </source>
</evidence>
<keyword evidence="6 15" id="KW-0963">Cytoplasm</keyword>
<evidence type="ECO:0000256" key="12">
    <source>
        <dbReference type="ARBA" id="ARBA00022842"/>
    </source>
</evidence>
<dbReference type="AlphaFoldDB" id="A0A326RP82"/>
<keyword evidence="10 15" id="KW-0660">Purine salvage</keyword>
<dbReference type="InterPro" id="IPR005904">
    <property type="entry name" value="Hxn_phspho_trans"/>
</dbReference>
<dbReference type="SUPFAM" id="SSF53271">
    <property type="entry name" value="PRTase-like"/>
    <property type="match status" value="1"/>
</dbReference>
<organism evidence="17 18">
    <name type="scientific">Algoriphagus aquaeductus</name>
    <dbReference type="NCBI Taxonomy" id="475299"/>
    <lineage>
        <taxon>Bacteria</taxon>
        <taxon>Pseudomonadati</taxon>
        <taxon>Bacteroidota</taxon>
        <taxon>Cytophagia</taxon>
        <taxon>Cytophagales</taxon>
        <taxon>Cyclobacteriaceae</taxon>
        <taxon>Algoriphagus</taxon>
    </lineage>
</organism>
<dbReference type="NCBIfam" id="TIGR01203">
    <property type="entry name" value="HGPRTase"/>
    <property type="match status" value="1"/>
</dbReference>
<dbReference type="PANTHER" id="PTHR43340">
    <property type="entry name" value="HYPOXANTHINE-GUANINE PHOSPHORIBOSYLTRANSFERASE"/>
    <property type="match status" value="1"/>
</dbReference>
<comment type="caution">
    <text evidence="17">The sequence shown here is derived from an EMBL/GenBank/DDBJ whole genome shotgun (WGS) entry which is preliminary data.</text>
</comment>
<evidence type="ECO:0000256" key="2">
    <source>
        <dbReference type="ARBA" id="ARBA00004496"/>
    </source>
</evidence>
<dbReference type="GO" id="GO:0004422">
    <property type="term" value="F:hypoxanthine phosphoribosyltransferase activity"/>
    <property type="evidence" value="ECO:0007669"/>
    <property type="project" value="InterPro"/>
</dbReference>
<comment type="catalytic activity">
    <reaction evidence="13">
        <text>GMP + diphosphate = guanine + 5-phospho-alpha-D-ribose 1-diphosphate</text>
        <dbReference type="Rhea" id="RHEA:25424"/>
        <dbReference type="ChEBI" id="CHEBI:16235"/>
        <dbReference type="ChEBI" id="CHEBI:33019"/>
        <dbReference type="ChEBI" id="CHEBI:58017"/>
        <dbReference type="ChEBI" id="CHEBI:58115"/>
        <dbReference type="EC" id="2.4.2.8"/>
    </reaction>
    <physiologicalReaction direction="right-to-left" evidence="13">
        <dbReference type="Rhea" id="RHEA:25426"/>
    </physiologicalReaction>
</comment>
<comment type="similarity">
    <text evidence="4 15">Belongs to the purine/pyrimidine phosphoribosyltransferase family.</text>
</comment>
<protein>
    <recommendedName>
        <fullName evidence="5 15">Hypoxanthine phosphoribosyltransferase</fullName>
        <ecNumber evidence="5 15">2.4.2.8</ecNumber>
    </recommendedName>
</protein>
<dbReference type="GO" id="GO:0006166">
    <property type="term" value="P:purine ribonucleoside salvage"/>
    <property type="evidence" value="ECO:0007669"/>
    <property type="project" value="UniProtKB-KW"/>
</dbReference>
<comment type="cofactor">
    <cofactor evidence="1 15">
        <name>Mg(2+)</name>
        <dbReference type="ChEBI" id="CHEBI:18420"/>
    </cofactor>
</comment>
<dbReference type="GO" id="GO:0046100">
    <property type="term" value="P:hypoxanthine metabolic process"/>
    <property type="evidence" value="ECO:0007669"/>
    <property type="project" value="TreeGrafter"/>
</dbReference>
<evidence type="ECO:0000256" key="15">
    <source>
        <dbReference type="RuleBase" id="RU364099"/>
    </source>
</evidence>
<comment type="pathway">
    <text evidence="3 15">Purine metabolism; IMP biosynthesis via salvage pathway; IMP from hypoxanthine: step 1/1.</text>
</comment>
<evidence type="ECO:0000256" key="10">
    <source>
        <dbReference type="ARBA" id="ARBA00022726"/>
    </source>
</evidence>